<evidence type="ECO:0000259" key="1">
    <source>
        <dbReference type="Pfam" id="PF13556"/>
    </source>
</evidence>
<dbReference type="RefSeq" id="WP_197002277.1">
    <property type="nucleotide sequence ID" value="NZ_BONS01000003.1"/>
</dbReference>
<feature type="domain" description="PucR C-terminal helix-turn-helix" evidence="1">
    <location>
        <begin position="342"/>
        <end position="400"/>
    </location>
</feature>
<dbReference type="Gene3D" id="1.10.10.2840">
    <property type="entry name" value="PucR C-terminal helix-turn-helix domain"/>
    <property type="match status" value="1"/>
</dbReference>
<proteinExistence type="predicted"/>
<organism evidence="3 4">
    <name type="scientific">Longispora fulva</name>
    <dbReference type="NCBI Taxonomy" id="619741"/>
    <lineage>
        <taxon>Bacteria</taxon>
        <taxon>Bacillati</taxon>
        <taxon>Actinomycetota</taxon>
        <taxon>Actinomycetes</taxon>
        <taxon>Micromonosporales</taxon>
        <taxon>Micromonosporaceae</taxon>
        <taxon>Longispora</taxon>
    </lineage>
</organism>
<dbReference type="Pfam" id="PF14361">
    <property type="entry name" value="RsbRD_N"/>
    <property type="match status" value="1"/>
</dbReference>
<dbReference type="PANTHER" id="PTHR33744">
    <property type="entry name" value="CARBOHYDRATE DIACID REGULATOR"/>
    <property type="match status" value="1"/>
</dbReference>
<dbReference type="EMBL" id="JADOUF010000001">
    <property type="protein sequence ID" value="MBG6135123.1"/>
    <property type="molecule type" value="Genomic_DNA"/>
</dbReference>
<accession>A0A8J7G7H9</accession>
<sequence length="407" mass="42850">MTEHNAAPLVIAGRPLVERFLAAVPAMTRAVVTELVDVVPVYGLMPSEELAGDIPRIVERTLRTFGEVLRSRGVPGAETLAGIRESAARRAEEGVPIDAVLTAYHLGARVCLGHVAGDAGPGDVGDLLATQRLILDFLQRVTSAVAAGYVEERQADDHSARQALLAALLDGLLVEPAAARAGVRLPPCYLVLSLHLATHPDEAPGAAVAARRKVRRVRVELEHQAAEPVLSMLTADGGVALVPCPTAPEALTDADWRRFAEIAARLGRAAGTEVLAGAAVAAPRAVAEAAVLAREILGVARTFGRRSGLFRLADLLVEYQLTRPSAARDQLAGLLGPLDAELLATLRAYVASGLSRQRAARHLHVHPNTVDYRLRKVAALTGLDASQAGELPRIAAALAARDAVDGR</sequence>
<dbReference type="InterPro" id="IPR025736">
    <property type="entry name" value="PucR_C-HTH_dom"/>
</dbReference>
<dbReference type="AlphaFoldDB" id="A0A8J7G7H9"/>
<keyword evidence="4" id="KW-1185">Reference proteome</keyword>
<comment type="caution">
    <text evidence="3">The sequence shown here is derived from an EMBL/GenBank/DDBJ whole genome shotgun (WGS) entry which is preliminary data.</text>
</comment>
<gene>
    <name evidence="3" type="ORF">IW245_001317</name>
</gene>
<evidence type="ECO:0000313" key="4">
    <source>
        <dbReference type="Proteomes" id="UP000622552"/>
    </source>
</evidence>
<dbReference type="InterPro" id="IPR042070">
    <property type="entry name" value="PucR_C-HTH_sf"/>
</dbReference>
<reference evidence="3" key="1">
    <citation type="submission" date="2020-11" db="EMBL/GenBank/DDBJ databases">
        <title>Sequencing the genomes of 1000 actinobacteria strains.</title>
        <authorList>
            <person name="Klenk H.-P."/>
        </authorList>
    </citation>
    <scope>NUCLEOTIDE SEQUENCE</scope>
    <source>
        <strain evidence="3">DSM 45356</strain>
    </source>
</reference>
<evidence type="ECO:0008006" key="5">
    <source>
        <dbReference type="Google" id="ProtNLM"/>
    </source>
</evidence>
<dbReference type="Pfam" id="PF13556">
    <property type="entry name" value="HTH_30"/>
    <property type="match status" value="1"/>
</dbReference>
<protein>
    <recommendedName>
        <fullName evidence="5">PucR-like helix-turn-helix protein</fullName>
    </recommendedName>
</protein>
<evidence type="ECO:0000259" key="2">
    <source>
        <dbReference type="Pfam" id="PF14361"/>
    </source>
</evidence>
<dbReference type="Proteomes" id="UP000622552">
    <property type="component" value="Unassembled WGS sequence"/>
</dbReference>
<dbReference type="PANTHER" id="PTHR33744:SF1">
    <property type="entry name" value="DNA-BINDING TRANSCRIPTIONAL ACTIVATOR ADER"/>
    <property type="match status" value="1"/>
</dbReference>
<evidence type="ECO:0000313" key="3">
    <source>
        <dbReference type="EMBL" id="MBG6135123.1"/>
    </source>
</evidence>
<dbReference type="InterPro" id="IPR025751">
    <property type="entry name" value="RsbRD_N_dom"/>
</dbReference>
<name>A0A8J7G7H9_9ACTN</name>
<dbReference type="InterPro" id="IPR051448">
    <property type="entry name" value="CdaR-like_regulators"/>
</dbReference>
<feature type="domain" description="RsbT co-antagonist protein RsbRD N-terminal" evidence="2">
    <location>
        <begin position="25"/>
        <end position="162"/>
    </location>
</feature>